<evidence type="ECO:0000259" key="1">
    <source>
        <dbReference type="PROSITE" id="PS50943"/>
    </source>
</evidence>
<accession>A0A2T1LWM1</accession>
<dbReference type="SUPFAM" id="SSF47413">
    <property type="entry name" value="lambda repressor-like DNA-binding domains"/>
    <property type="match status" value="1"/>
</dbReference>
<dbReference type="Proteomes" id="UP000239001">
    <property type="component" value="Unassembled WGS sequence"/>
</dbReference>
<feature type="domain" description="HTH cro/C1-type" evidence="1">
    <location>
        <begin position="287"/>
        <end position="311"/>
    </location>
</feature>
<dbReference type="Gene3D" id="1.10.260.40">
    <property type="entry name" value="lambda repressor-like DNA-binding domains"/>
    <property type="match status" value="1"/>
</dbReference>
<evidence type="ECO:0000313" key="2">
    <source>
        <dbReference type="EMBL" id="PSF36208.1"/>
    </source>
</evidence>
<dbReference type="OrthoDB" id="7029747at2"/>
<comment type="caution">
    <text evidence="2">The sequence shown here is derived from an EMBL/GenBank/DDBJ whole genome shotgun (WGS) entry which is preliminary data.</text>
</comment>
<reference evidence="2 3" key="1">
    <citation type="submission" date="2018-03" db="EMBL/GenBank/DDBJ databases">
        <title>The ancient ancestry and fast evolution of plastids.</title>
        <authorList>
            <person name="Moore K.R."/>
            <person name="Magnabosco C."/>
            <person name="Momper L."/>
            <person name="Gold D.A."/>
            <person name="Bosak T."/>
            <person name="Fournier G.P."/>
        </authorList>
    </citation>
    <scope>NUCLEOTIDE SEQUENCE [LARGE SCALE GENOMIC DNA]</scope>
    <source>
        <strain evidence="2 3">CCALA 016</strain>
    </source>
</reference>
<organism evidence="2 3">
    <name type="scientific">Aphanothece hegewaldii CCALA 016</name>
    <dbReference type="NCBI Taxonomy" id="2107694"/>
    <lineage>
        <taxon>Bacteria</taxon>
        <taxon>Bacillati</taxon>
        <taxon>Cyanobacteriota</taxon>
        <taxon>Cyanophyceae</taxon>
        <taxon>Oscillatoriophycideae</taxon>
        <taxon>Chroococcales</taxon>
        <taxon>Aphanothecaceae</taxon>
        <taxon>Aphanothece</taxon>
    </lineage>
</organism>
<protein>
    <recommendedName>
        <fullName evidence="1">HTH cro/C1-type domain-containing protein</fullName>
    </recommendedName>
</protein>
<dbReference type="RefSeq" id="WP_106457603.1">
    <property type="nucleotide sequence ID" value="NZ_PXOH01000015.1"/>
</dbReference>
<dbReference type="PROSITE" id="PS50943">
    <property type="entry name" value="HTH_CROC1"/>
    <property type="match status" value="1"/>
</dbReference>
<dbReference type="EMBL" id="PXOH01000015">
    <property type="protein sequence ID" value="PSF36208.1"/>
    <property type="molecule type" value="Genomic_DNA"/>
</dbReference>
<dbReference type="InterPro" id="IPR001387">
    <property type="entry name" value="Cro/C1-type_HTH"/>
</dbReference>
<dbReference type="InterPro" id="IPR009492">
    <property type="entry name" value="TniQ"/>
</dbReference>
<name>A0A2T1LWM1_9CHRO</name>
<sequence length="465" mass="53728">MDIDVTQVQPYAKDELWSPEKFFMPERSHLHHLKPIGLGTPMVECLTSYVTRLADSHGVFISILLSRIINPLLQQSFVKNSTGRDLKPFFNRSHALNGYGTIATDFVEVLNQLTVHNKLQLLTLIPFSKILVTKGLLRSHKAWCPECYQNWKQNQQVIYDPLLWSFNDVKVCLIHQHPLKYNCPHCHYQLPYLSWKSDLGYCSHCYQWLGLSSKVTSSNVQTVNQERWVANTLGELLTNAHQLSSKLTQEHIQKSFINVVHQVTEDNIAAFAALLKIPKNTCWGWYSGQTRPTLSTLLNICHCLQISLSHFLMQDYQQLALANDHKKLTFKLQYAKNTRTSPKNFDLAHLENTLTMILSQSPDSLPTLKDIAQQLQVNRRVLSRHFPELCHQIVDKRRHYQHLCHIASIDKCCLEIKEAIITLGKLGEYPTEARVCELISNPGYFRYKKVRLLYKKEVQSILSRL</sequence>
<dbReference type="Pfam" id="PF06527">
    <property type="entry name" value="TniQ"/>
    <property type="match status" value="1"/>
</dbReference>
<gene>
    <name evidence="2" type="ORF">C7H19_14535</name>
</gene>
<dbReference type="GO" id="GO:0003677">
    <property type="term" value="F:DNA binding"/>
    <property type="evidence" value="ECO:0007669"/>
    <property type="project" value="InterPro"/>
</dbReference>
<reference evidence="2 3" key="2">
    <citation type="submission" date="2018-03" db="EMBL/GenBank/DDBJ databases">
        <authorList>
            <person name="Keele B.F."/>
        </authorList>
    </citation>
    <scope>NUCLEOTIDE SEQUENCE [LARGE SCALE GENOMIC DNA]</scope>
    <source>
        <strain evidence="2 3">CCALA 016</strain>
    </source>
</reference>
<dbReference type="AlphaFoldDB" id="A0A2T1LWM1"/>
<keyword evidence="3" id="KW-1185">Reference proteome</keyword>
<proteinExistence type="predicted"/>
<dbReference type="InterPro" id="IPR010982">
    <property type="entry name" value="Lambda_DNA-bd_dom_sf"/>
</dbReference>
<evidence type="ECO:0000313" key="3">
    <source>
        <dbReference type="Proteomes" id="UP000239001"/>
    </source>
</evidence>